<evidence type="ECO:0000256" key="1">
    <source>
        <dbReference type="SAM" id="SignalP"/>
    </source>
</evidence>
<accession>A0A1X7A1B9</accession>
<proteinExistence type="predicted"/>
<sequence>MMKLFSAGVSLALLPAIVCADPLPSWEGESETQIIDFVQSVTDPKSEDYVIPSDRIAVFDNDGTLWGEQPVYFQLIYAVDQVAKMAESDPSILTSDALKAAAEGDYEALMATGKEGLIEVLKITHSGMTVESFQASVAEWLASATHPKTDLPYNKMTYQPMVELLRYLRDEGFKTYIVSGGGIHFMRVFTQEAYGIPTEQVIGTYTETEYHVTDGVPQIVKAPAIGFVDDKEGKPINIERIIGKRPIIAGGNSDGDFAMLEWSTAGEGPRLGILVHHTDAEREWAYDREGHVGVLNRGLDEAAERGWVLVDMANDWSRIFTGSK</sequence>
<feature type="chain" id="PRO_5013004963" evidence="1">
    <location>
        <begin position="21"/>
        <end position="324"/>
    </location>
</feature>
<evidence type="ECO:0000313" key="2">
    <source>
        <dbReference type="EMBL" id="SLN67883.1"/>
    </source>
</evidence>
<reference evidence="2 3" key="1">
    <citation type="submission" date="2017-03" db="EMBL/GenBank/DDBJ databases">
        <authorList>
            <person name="Afonso C.L."/>
            <person name="Miller P.J."/>
            <person name="Scott M.A."/>
            <person name="Spackman E."/>
            <person name="Goraichik I."/>
            <person name="Dimitrov K.M."/>
            <person name="Suarez D.L."/>
            <person name="Swayne D.E."/>
        </authorList>
    </citation>
    <scope>NUCLEOTIDE SEQUENCE [LARGE SCALE GENOMIC DNA]</scope>
    <source>
        <strain evidence="2 3">CECT 7450</strain>
    </source>
</reference>
<keyword evidence="2" id="KW-0378">Hydrolase</keyword>
<keyword evidence="1" id="KW-0732">Signal</keyword>
<feature type="signal peptide" evidence="1">
    <location>
        <begin position="1"/>
        <end position="20"/>
    </location>
</feature>
<dbReference type="Proteomes" id="UP000193061">
    <property type="component" value="Unassembled WGS sequence"/>
</dbReference>
<protein>
    <submittedName>
        <fullName evidence="2">Haloacid dehalogenase-like hydrolase</fullName>
    </submittedName>
</protein>
<dbReference type="SUPFAM" id="SSF56784">
    <property type="entry name" value="HAD-like"/>
    <property type="match status" value="1"/>
</dbReference>
<keyword evidence="3" id="KW-1185">Reference proteome</keyword>
<gene>
    <name evidence="2" type="ORF">ROA7450_03647</name>
</gene>
<dbReference type="InterPro" id="IPR036412">
    <property type="entry name" value="HAD-like_sf"/>
</dbReference>
<dbReference type="EMBL" id="FWFX01000014">
    <property type="protein sequence ID" value="SLN67883.1"/>
    <property type="molecule type" value="Genomic_DNA"/>
</dbReference>
<dbReference type="GO" id="GO:0016787">
    <property type="term" value="F:hydrolase activity"/>
    <property type="evidence" value="ECO:0007669"/>
    <property type="project" value="UniProtKB-KW"/>
</dbReference>
<dbReference type="Pfam" id="PF12710">
    <property type="entry name" value="HAD"/>
    <property type="match status" value="1"/>
</dbReference>
<evidence type="ECO:0000313" key="3">
    <source>
        <dbReference type="Proteomes" id="UP000193061"/>
    </source>
</evidence>
<name>A0A1X7A1B9_9RHOB</name>
<dbReference type="InterPro" id="IPR023214">
    <property type="entry name" value="HAD_sf"/>
</dbReference>
<dbReference type="Gene3D" id="3.40.50.1000">
    <property type="entry name" value="HAD superfamily/HAD-like"/>
    <property type="match status" value="1"/>
</dbReference>
<organism evidence="2 3">
    <name type="scientific">Roseovarius albus</name>
    <dbReference type="NCBI Taxonomy" id="1247867"/>
    <lineage>
        <taxon>Bacteria</taxon>
        <taxon>Pseudomonadati</taxon>
        <taxon>Pseudomonadota</taxon>
        <taxon>Alphaproteobacteria</taxon>
        <taxon>Rhodobacterales</taxon>
        <taxon>Roseobacteraceae</taxon>
        <taxon>Roseovarius</taxon>
    </lineage>
</organism>
<dbReference type="AlphaFoldDB" id="A0A1X7A1B9"/>